<dbReference type="InterPro" id="IPR050130">
    <property type="entry name" value="ClpA_ClpB"/>
</dbReference>
<protein>
    <recommendedName>
        <fullName evidence="3">ATPase AAA-type core domain-containing protein</fullName>
    </recommendedName>
</protein>
<feature type="domain" description="ATPase AAA-type core" evidence="3">
    <location>
        <begin position="262"/>
        <end position="390"/>
    </location>
</feature>
<dbReference type="AlphaFoldDB" id="A0AAW1WTT4"/>
<proteinExistence type="predicted"/>
<keyword evidence="2" id="KW-0067">ATP-binding</keyword>
<name>A0AAW1WTT4_RUBAR</name>
<dbReference type="InterPro" id="IPR003959">
    <property type="entry name" value="ATPase_AAA_core"/>
</dbReference>
<sequence length="958" mass="109359">MEPSSTLQLISELLEDKEELEITYGVQIPEDTVSLACSIATRYSDDLLAATKDVNYKSEKSLPGQLAVYLLARACFELINDFDMGEENCFDVYPLIRAHIELNECKKEKAPTSQCWIDYVTDEYKDLKERWHTLERKWEPVLQSRRRSERRTQEVEALKHVRLNLHSYLQQEEVVKLTDLMDLFALVNVLGKDQNELFTIYPFMITKIAWSLTSIPKSWLLHSTEPYFLPDIGPTFANRVVGQELPKLAVTSALTELGPGTRPIASFLFLCRPGCGRTELAKAVAELFFDEKDRLIEFNMVKYKLANPVSDEDEYEYDSPWSDPQSEFREHLIEAVKKRPFGVVLLDNIEIARPSDVDILVEILTYGRVSDGKGHIVDFTKTVIILTSNVVPDPFMLRCCKCAELVEKYFFKDLDEHSLPNIVCRHLMILRKARKHFRTELFETLNDVIAFEPLSLLHYRSVTRLLLRDIACSITHKRLILCPSEAAIRAILLDSDFMHEGTKSIKSFLQTKVDNMLKHRINEIDDMSVVYMDATVGTEELCYHRDEKISAINYDPESREFLKSSSELRSAYQKEKIWVKKISVLKRTFPELLANEKAVKDPAKVSKVMHIIDSLLVNATPENAAVNAFGSLEETAEHRDDQLERSKKIAKHGINGLRTALPNLMVNEEFIGTVAEAFLKSINLQLRDLPSGPVKIFLLLGLTEVGKADLVKGLMEHFVRDDGTSLLFQVDMSKRDDMETCFSSMYTSNEQALKIVPYIIFFIDRVEDALPSDFNALMQLLDHCTMSDNHGRKIIFGCCIVMIASKAGNKDFIEKLVHRKFSARFNGNVIGQELKTFRFELLNRMNEMVLFSSLVGDQLGKFLRLSMDGGGDFLKKPGKEALAFELVFQDLFLPAKSLPDPPSPQSQADSVFYLLQWHVVGDGKLEVMDKSSFYRDFLNGSLENMNRSDTGSALQLWL</sequence>
<dbReference type="SUPFAM" id="SSF52540">
    <property type="entry name" value="P-loop containing nucleoside triphosphate hydrolases"/>
    <property type="match status" value="2"/>
</dbReference>
<evidence type="ECO:0000313" key="5">
    <source>
        <dbReference type="Proteomes" id="UP001457282"/>
    </source>
</evidence>
<organism evidence="4 5">
    <name type="scientific">Rubus argutus</name>
    <name type="common">Southern blackberry</name>
    <dbReference type="NCBI Taxonomy" id="59490"/>
    <lineage>
        <taxon>Eukaryota</taxon>
        <taxon>Viridiplantae</taxon>
        <taxon>Streptophyta</taxon>
        <taxon>Embryophyta</taxon>
        <taxon>Tracheophyta</taxon>
        <taxon>Spermatophyta</taxon>
        <taxon>Magnoliopsida</taxon>
        <taxon>eudicotyledons</taxon>
        <taxon>Gunneridae</taxon>
        <taxon>Pentapetalae</taxon>
        <taxon>rosids</taxon>
        <taxon>fabids</taxon>
        <taxon>Rosales</taxon>
        <taxon>Rosaceae</taxon>
        <taxon>Rosoideae</taxon>
        <taxon>Rosoideae incertae sedis</taxon>
        <taxon>Rubus</taxon>
    </lineage>
</organism>
<feature type="domain" description="ATPase AAA-type core" evidence="3">
    <location>
        <begin position="696"/>
        <end position="847"/>
    </location>
</feature>
<evidence type="ECO:0000313" key="4">
    <source>
        <dbReference type="EMBL" id="KAK9927961.1"/>
    </source>
</evidence>
<dbReference type="PANTHER" id="PTHR11638">
    <property type="entry name" value="ATP-DEPENDENT CLP PROTEASE"/>
    <property type="match status" value="1"/>
</dbReference>
<evidence type="ECO:0000259" key="3">
    <source>
        <dbReference type="Pfam" id="PF07724"/>
    </source>
</evidence>
<dbReference type="PRINTS" id="PR00300">
    <property type="entry name" value="CLPPROTEASEA"/>
</dbReference>
<accession>A0AAW1WTT4</accession>
<dbReference type="EMBL" id="JBEDUW010000005">
    <property type="protein sequence ID" value="KAK9927961.1"/>
    <property type="molecule type" value="Genomic_DNA"/>
</dbReference>
<dbReference type="Pfam" id="PF07724">
    <property type="entry name" value="AAA_2"/>
    <property type="match status" value="2"/>
</dbReference>
<dbReference type="Proteomes" id="UP001457282">
    <property type="component" value="Unassembled WGS sequence"/>
</dbReference>
<dbReference type="PANTHER" id="PTHR11638:SF18">
    <property type="entry name" value="HEAT SHOCK PROTEIN 104"/>
    <property type="match status" value="1"/>
</dbReference>
<dbReference type="GO" id="GO:0005737">
    <property type="term" value="C:cytoplasm"/>
    <property type="evidence" value="ECO:0007669"/>
    <property type="project" value="TreeGrafter"/>
</dbReference>
<dbReference type="GO" id="GO:0016887">
    <property type="term" value="F:ATP hydrolysis activity"/>
    <property type="evidence" value="ECO:0007669"/>
    <property type="project" value="InterPro"/>
</dbReference>
<keyword evidence="5" id="KW-1185">Reference proteome</keyword>
<evidence type="ECO:0000256" key="1">
    <source>
        <dbReference type="ARBA" id="ARBA00022741"/>
    </source>
</evidence>
<reference evidence="4 5" key="1">
    <citation type="journal article" date="2023" name="G3 (Bethesda)">
        <title>A chromosome-length genome assembly and annotation of blackberry (Rubus argutus, cv. 'Hillquist').</title>
        <authorList>
            <person name="Bruna T."/>
            <person name="Aryal R."/>
            <person name="Dudchenko O."/>
            <person name="Sargent D.J."/>
            <person name="Mead D."/>
            <person name="Buti M."/>
            <person name="Cavallini A."/>
            <person name="Hytonen T."/>
            <person name="Andres J."/>
            <person name="Pham M."/>
            <person name="Weisz D."/>
            <person name="Mascagni F."/>
            <person name="Usai G."/>
            <person name="Natali L."/>
            <person name="Bassil N."/>
            <person name="Fernandez G.E."/>
            <person name="Lomsadze A."/>
            <person name="Armour M."/>
            <person name="Olukolu B."/>
            <person name="Poorten T."/>
            <person name="Britton C."/>
            <person name="Davik J."/>
            <person name="Ashrafi H."/>
            <person name="Aiden E.L."/>
            <person name="Borodovsky M."/>
            <person name="Worthington M."/>
        </authorList>
    </citation>
    <scope>NUCLEOTIDE SEQUENCE [LARGE SCALE GENOMIC DNA]</scope>
    <source>
        <strain evidence="4">PI 553951</strain>
    </source>
</reference>
<dbReference type="GO" id="GO:0005524">
    <property type="term" value="F:ATP binding"/>
    <property type="evidence" value="ECO:0007669"/>
    <property type="project" value="UniProtKB-KW"/>
</dbReference>
<evidence type="ECO:0000256" key="2">
    <source>
        <dbReference type="ARBA" id="ARBA00022840"/>
    </source>
</evidence>
<dbReference type="InterPro" id="IPR027417">
    <property type="entry name" value="P-loop_NTPase"/>
</dbReference>
<dbReference type="Gene3D" id="3.40.50.300">
    <property type="entry name" value="P-loop containing nucleotide triphosphate hydrolases"/>
    <property type="match status" value="2"/>
</dbReference>
<keyword evidence="1" id="KW-0547">Nucleotide-binding</keyword>
<dbReference type="GO" id="GO:0034605">
    <property type="term" value="P:cellular response to heat"/>
    <property type="evidence" value="ECO:0007669"/>
    <property type="project" value="TreeGrafter"/>
</dbReference>
<comment type="caution">
    <text evidence="4">The sequence shown here is derived from an EMBL/GenBank/DDBJ whole genome shotgun (WGS) entry which is preliminary data.</text>
</comment>
<gene>
    <name evidence="4" type="ORF">M0R45_025120</name>
</gene>
<dbReference type="InterPro" id="IPR001270">
    <property type="entry name" value="ClpA/B"/>
</dbReference>